<evidence type="ECO:0000313" key="2">
    <source>
        <dbReference type="Proteomes" id="UP000016930"/>
    </source>
</evidence>
<dbReference type="Proteomes" id="UP000016930">
    <property type="component" value="Unassembled WGS sequence"/>
</dbReference>
<dbReference type="HOGENOM" id="CLU_2222958_0_0_1"/>
<dbReference type="EMBL" id="KB445799">
    <property type="protein sequence ID" value="EMD36093.1"/>
    <property type="molecule type" value="Genomic_DNA"/>
</dbReference>
<organism evidence="1 2">
    <name type="scientific">Ceriporiopsis subvermispora (strain B)</name>
    <name type="common">White-rot fungus</name>
    <name type="synonym">Gelatoporia subvermispora</name>
    <dbReference type="NCBI Taxonomy" id="914234"/>
    <lineage>
        <taxon>Eukaryota</taxon>
        <taxon>Fungi</taxon>
        <taxon>Dikarya</taxon>
        <taxon>Basidiomycota</taxon>
        <taxon>Agaricomycotina</taxon>
        <taxon>Agaricomycetes</taxon>
        <taxon>Polyporales</taxon>
        <taxon>Gelatoporiaceae</taxon>
        <taxon>Gelatoporia</taxon>
    </lineage>
</organism>
<protein>
    <submittedName>
        <fullName evidence="1">Uncharacterized protein</fullName>
    </submittedName>
</protein>
<accession>M2QGC1</accession>
<keyword evidence="2" id="KW-1185">Reference proteome</keyword>
<name>M2QGC1_CERS8</name>
<gene>
    <name evidence="1" type="ORF">CERSUDRAFT_85196</name>
</gene>
<proteinExistence type="predicted"/>
<sequence>MFGWKTGPPSSMKAKSISALRLKIVSQGIPSAPGSAANGLMSGEIKAFKAFMVFGSNAILLTPIWKMMLLFDASKRVVFPFTVIPEKLTDNVQLKHVVACNPRDVR</sequence>
<dbReference type="AlphaFoldDB" id="M2QGC1"/>
<reference evidence="1 2" key="1">
    <citation type="journal article" date="2012" name="Proc. Natl. Acad. Sci. U.S.A.">
        <title>Comparative genomics of Ceriporiopsis subvermispora and Phanerochaete chrysosporium provide insight into selective ligninolysis.</title>
        <authorList>
            <person name="Fernandez-Fueyo E."/>
            <person name="Ruiz-Duenas F.J."/>
            <person name="Ferreira P."/>
            <person name="Floudas D."/>
            <person name="Hibbett D.S."/>
            <person name="Canessa P."/>
            <person name="Larrondo L.F."/>
            <person name="James T.Y."/>
            <person name="Seelenfreund D."/>
            <person name="Lobos S."/>
            <person name="Polanco R."/>
            <person name="Tello M."/>
            <person name="Honda Y."/>
            <person name="Watanabe T."/>
            <person name="Watanabe T."/>
            <person name="Ryu J.S."/>
            <person name="Kubicek C.P."/>
            <person name="Schmoll M."/>
            <person name="Gaskell J."/>
            <person name="Hammel K.E."/>
            <person name="St John F.J."/>
            <person name="Vanden Wymelenberg A."/>
            <person name="Sabat G."/>
            <person name="Splinter BonDurant S."/>
            <person name="Syed K."/>
            <person name="Yadav J.S."/>
            <person name="Doddapaneni H."/>
            <person name="Subramanian V."/>
            <person name="Lavin J.L."/>
            <person name="Oguiza J.A."/>
            <person name="Perez G."/>
            <person name="Pisabarro A.G."/>
            <person name="Ramirez L."/>
            <person name="Santoyo F."/>
            <person name="Master E."/>
            <person name="Coutinho P.M."/>
            <person name="Henrissat B."/>
            <person name="Lombard V."/>
            <person name="Magnuson J.K."/>
            <person name="Kuees U."/>
            <person name="Hori C."/>
            <person name="Igarashi K."/>
            <person name="Samejima M."/>
            <person name="Held B.W."/>
            <person name="Barry K.W."/>
            <person name="LaButti K.M."/>
            <person name="Lapidus A."/>
            <person name="Lindquist E.A."/>
            <person name="Lucas S.M."/>
            <person name="Riley R."/>
            <person name="Salamov A.A."/>
            <person name="Hoffmeister D."/>
            <person name="Schwenk D."/>
            <person name="Hadar Y."/>
            <person name="Yarden O."/>
            <person name="de Vries R.P."/>
            <person name="Wiebenga A."/>
            <person name="Stenlid J."/>
            <person name="Eastwood D."/>
            <person name="Grigoriev I.V."/>
            <person name="Berka R.M."/>
            <person name="Blanchette R.A."/>
            <person name="Kersten P."/>
            <person name="Martinez A.T."/>
            <person name="Vicuna R."/>
            <person name="Cullen D."/>
        </authorList>
    </citation>
    <scope>NUCLEOTIDE SEQUENCE [LARGE SCALE GENOMIC DNA]</scope>
    <source>
        <strain evidence="1 2">B</strain>
    </source>
</reference>
<evidence type="ECO:0000313" key="1">
    <source>
        <dbReference type="EMBL" id="EMD36093.1"/>
    </source>
</evidence>